<proteinExistence type="predicted"/>
<dbReference type="Pfam" id="PF04940">
    <property type="entry name" value="BLUF"/>
    <property type="match status" value="1"/>
</dbReference>
<dbReference type="InterPro" id="IPR007024">
    <property type="entry name" value="BLUF_domain"/>
</dbReference>
<dbReference type="SMART" id="SM01034">
    <property type="entry name" value="BLUF"/>
    <property type="match status" value="1"/>
</dbReference>
<dbReference type="GO" id="GO:0009882">
    <property type="term" value="F:blue light photoreceptor activity"/>
    <property type="evidence" value="ECO:0007669"/>
    <property type="project" value="InterPro"/>
</dbReference>
<feature type="domain" description="BLUF" evidence="1">
    <location>
        <begin position="7"/>
        <end position="98"/>
    </location>
</feature>
<dbReference type="AlphaFoldDB" id="A0A0H2LR29"/>
<evidence type="ECO:0000313" key="2">
    <source>
        <dbReference type="EMBL" id="KLN52146.1"/>
    </source>
</evidence>
<name>A0A0H2LR29_VARPD</name>
<evidence type="ECO:0000313" key="3">
    <source>
        <dbReference type="Proteomes" id="UP000035170"/>
    </source>
</evidence>
<gene>
    <name evidence="2" type="primary">ycgF3</name>
    <name evidence="2" type="ORF">VPARA_67460</name>
</gene>
<dbReference type="PATRIC" id="fig|34073.19.peg.6959"/>
<evidence type="ECO:0000259" key="1">
    <source>
        <dbReference type="PROSITE" id="PS50925"/>
    </source>
</evidence>
<dbReference type="RefSeq" id="WP_047787716.1">
    <property type="nucleotide sequence ID" value="NZ_JZWI01000065.1"/>
</dbReference>
<accession>A0A0H2LR29</accession>
<dbReference type="EMBL" id="JZWI01000065">
    <property type="protein sequence ID" value="KLN52146.1"/>
    <property type="molecule type" value="Genomic_DNA"/>
</dbReference>
<reference evidence="2 3" key="1">
    <citation type="submission" date="2015-03" db="EMBL/GenBank/DDBJ databases">
        <title>Genome sequence of Variovorax paradoxus TBEA6.</title>
        <authorList>
            <person name="Poehlein A."/>
            <person name="Schuldes J."/>
            <person name="Wuebbeler J.H."/>
            <person name="Hiessl S."/>
            <person name="Steinbuechel A."/>
            <person name="Daniel R."/>
        </authorList>
    </citation>
    <scope>NUCLEOTIDE SEQUENCE [LARGE SCALE GENOMIC DNA]</scope>
    <source>
        <strain evidence="2 3">TBEA6</strain>
    </source>
</reference>
<organism evidence="2 3">
    <name type="scientific">Variovorax paradoxus</name>
    <dbReference type="NCBI Taxonomy" id="34073"/>
    <lineage>
        <taxon>Bacteria</taxon>
        <taxon>Pseudomonadati</taxon>
        <taxon>Pseudomonadota</taxon>
        <taxon>Betaproteobacteria</taxon>
        <taxon>Burkholderiales</taxon>
        <taxon>Comamonadaceae</taxon>
        <taxon>Variovorax</taxon>
    </lineage>
</organism>
<dbReference type="InterPro" id="IPR036046">
    <property type="entry name" value="Acylphosphatase-like_dom_sf"/>
</dbReference>
<protein>
    <submittedName>
        <fullName evidence="2">Blue light-and temperature-regulated antirepressor YcgF</fullName>
    </submittedName>
</protein>
<dbReference type="GO" id="GO:0071949">
    <property type="term" value="F:FAD binding"/>
    <property type="evidence" value="ECO:0007669"/>
    <property type="project" value="InterPro"/>
</dbReference>
<dbReference type="Gene3D" id="3.30.70.100">
    <property type="match status" value="1"/>
</dbReference>
<dbReference type="SUPFAM" id="SSF54975">
    <property type="entry name" value="Acylphosphatase/BLUF domain-like"/>
    <property type="match status" value="1"/>
</dbReference>
<comment type="caution">
    <text evidence="2">The sequence shown here is derived from an EMBL/GenBank/DDBJ whole genome shotgun (WGS) entry which is preliminary data.</text>
</comment>
<sequence>MTEKQALHEVFYCSLLTPDLPPATVGSIVTQARARNAQYSITGLLVFDGMRFCQHLEGPYEAVETLMRRIERDPRHTDIKVFRQGPLAARRYSGFGMGLAESEGPDLMAGIRALDGEAALAHFLALRPSFDING</sequence>
<dbReference type="Proteomes" id="UP000035170">
    <property type="component" value="Unassembled WGS sequence"/>
</dbReference>
<dbReference type="PROSITE" id="PS50925">
    <property type="entry name" value="BLUF"/>
    <property type="match status" value="1"/>
</dbReference>
<keyword evidence="3" id="KW-1185">Reference proteome</keyword>